<name>A0A834TWI1_9FABA</name>
<keyword evidence="2" id="KW-1185">Reference proteome</keyword>
<gene>
    <name evidence="1" type="ORF">G2W53_018965</name>
</gene>
<reference evidence="1" key="1">
    <citation type="submission" date="2020-09" db="EMBL/GenBank/DDBJ databases">
        <title>Genome-Enabled Discovery of Anthraquinone Biosynthesis in Senna tora.</title>
        <authorList>
            <person name="Kang S.-H."/>
            <person name="Pandey R.P."/>
            <person name="Lee C.-M."/>
            <person name="Sim J.-S."/>
            <person name="Jeong J.-T."/>
            <person name="Choi B.-S."/>
            <person name="Jung M."/>
            <person name="Ginzburg D."/>
            <person name="Zhao K."/>
            <person name="Won S.Y."/>
            <person name="Oh T.-J."/>
            <person name="Yu Y."/>
            <person name="Kim N.-H."/>
            <person name="Lee O.R."/>
            <person name="Lee T.-H."/>
            <person name="Bashyal P."/>
            <person name="Kim T.-S."/>
            <person name="Lee W.-H."/>
            <person name="Kawkins C."/>
            <person name="Kim C.-K."/>
            <person name="Kim J.S."/>
            <person name="Ahn B.O."/>
            <person name="Rhee S.Y."/>
            <person name="Sohng J.K."/>
        </authorList>
    </citation>
    <scope>NUCLEOTIDE SEQUENCE</scope>
    <source>
        <tissue evidence="1">Leaf</tissue>
    </source>
</reference>
<comment type="caution">
    <text evidence="1">The sequence shown here is derived from an EMBL/GenBank/DDBJ whole genome shotgun (WGS) entry which is preliminary data.</text>
</comment>
<sequence length="117" mass="12906">MLLIVVGSPRFRFALLENPNIPRGMLFETLCNSLEMTVLQHLNEHLVNRIESRNIVVGVRLRVEVVMLTFVIIDNGVKFGEGGVVVATELVVTRRDKGGEVRVVRAAGEGGIVVVEQ</sequence>
<proteinExistence type="predicted"/>
<organism evidence="1 2">
    <name type="scientific">Senna tora</name>
    <dbReference type="NCBI Taxonomy" id="362788"/>
    <lineage>
        <taxon>Eukaryota</taxon>
        <taxon>Viridiplantae</taxon>
        <taxon>Streptophyta</taxon>
        <taxon>Embryophyta</taxon>
        <taxon>Tracheophyta</taxon>
        <taxon>Spermatophyta</taxon>
        <taxon>Magnoliopsida</taxon>
        <taxon>eudicotyledons</taxon>
        <taxon>Gunneridae</taxon>
        <taxon>Pentapetalae</taxon>
        <taxon>rosids</taxon>
        <taxon>fabids</taxon>
        <taxon>Fabales</taxon>
        <taxon>Fabaceae</taxon>
        <taxon>Caesalpinioideae</taxon>
        <taxon>Cassia clade</taxon>
        <taxon>Senna</taxon>
    </lineage>
</organism>
<dbReference type="AlphaFoldDB" id="A0A834TWI1"/>
<evidence type="ECO:0000313" key="1">
    <source>
        <dbReference type="EMBL" id="KAF7827801.1"/>
    </source>
</evidence>
<dbReference type="Proteomes" id="UP000634136">
    <property type="component" value="Unassembled WGS sequence"/>
</dbReference>
<dbReference type="EMBL" id="JAAIUW010000006">
    <property type="protein sequence ID" value="KAF7827801.1"/>
    <property type="molecule type" value="Genomic_DNA"/>
</dbReference>
<protein>
    <submittedName>
        <fullName evidence="1">Uncharacterized protein</fullName>
    </submittedName>
</protein>
<accession>A0A834TWI1</accession>
<evidence type="ECO:0000313" key="2">
    <source>
        <dbReference type="Proteomes" id="UP000634136"/>
    </source>
</evidence>